<dbReference type="Gene3D" id="2.60.60.20">
    <property type="entry name" value="PLAT/LH2 domain"/>
    <property type="match status" value="1"/>
</dbReference>
<dbReference type="PANTHER" id="PTHR46070">
    <property type="entry name" value="PINSTRIPE, ISOFORM A"/>
    <property type="match status" value="1"/>
</dbReference>
<feature type="domain" description="RUN" evidence="4">
    <location>
        <begin position="1"/>
        <end position="144"/>
    </location>
</feature>
<dbReference type="OrthoDB" id="6019893at2759"/>
<feature type="compositionally biased region" description="Polar residues" evidence="2">
    <location>
        <begin position="8"/>
        <end position="19"/>
    </location>
</feature>
<feature type="compositionally biased region" description="Pro residues" evidence="2">
    <location>
        <begin position="299"/>
        <end position="308"/>
    </location>
</feature>
<dbReference type="InterPro" id="IPR036392">
    <property type="entry name" value="PLAT/LH2_dom_sf"/>
</dbReference>
<evidence type="ECO:0000259" key="3">
    <source>
        <dbReference type="PROSITE" id="PS50095"/>
    </source>
</evidence>
<evidence type="ECO:0000256" key="1">
    <source>
        <dbReference type="PROSITE-ProRule" id="PRU00152"/>
    </source>
</evidence>
<feature type="compositionally biased region" description="Polar residues" evidence="2">
    <location>
        <begin position="289"/>
        <end position="298"/>
    </location>
</feature>
<dbReference type="PROSITE" id="PS50826">
    <property type="entry name" value="RUN"/>
    <property type="match status" value="2"/>
</dbReference>
<comment type="caution">
    <text evidence="1">Lacks conserved residue(s) required for the propagation of feature annotation.</text>
</comment>
<feature type="compositionally biased region" description="Gly residues" evidence="2">
    <location>
        <begin position="237"/>
        <end position="253"/>
    </location>
</feature>
<dbReference type="PROSITE" id="PS50095">
    <property type="entry name" value="PLAT"/>
    <property type="match status" value="1"/>
</dbReference>
<dbReference type="PANTHER" id="PTHR46070:SF1">
    <property type="entry name" value="PINSTRIPE, ISOFORM A"/>
    <property type="match status" value="1"/>
</dbReference>
<keyword evidence="6" id="KW-1185">Reference proteome</keyword>
<dbReference type="SMART" id="SM00593">
    <property type="entry name" value="RUN"/>
    <property type="match status" value="2"/>
</dbReference>
<evidence type="ECO:0000256" key="2">
    <source>
        <dbReference type="SAM" id="MobiDB-lite"/>
    </source>
</evidence>
<name>A0A8K0K1W3_LADFU</name>
<dbReference type="Gene3D" id="1.20.58.900">
    <property type="match status" value="2"/>
</dbReference>
<feature type="region of interest" description="Disordered" evidence="2">
    <location>
        <begin position="232"/>
        <end position="315"/>
    </location>
</feature>
<dbReference type="InterPro" id="IPR037213">
    <property type="entry name" value="Run_dom_sf"/>
</dbReference>
<evidence type="ECO:0000313" key="5">
    <source>
        <dbReference type="EMBL" id="KAG8226107.1"/>
    </source>
</evidence>
<dbReference type="GO" id="GO:0031267">
    <property type="term" value="F:small GTPase binding"/>
    <property type="evidence" value="ECO:0007669"/>
    <property type="project" value="InterPro"/>
</dbReference>
<dbReference type="CDD" id="cd17678">
    <property type="entry name" value="RUN2_DENND5"/>
    <property type="match status" value="1"/>
</dbReference>
<feature type="compositionally biased region" description="Polar residues" evidence="2">
    <location>
        <begin position="27"/>
        <end position="41"/>
    </location>
</feature>
<dbReference type="SUPFAM" id="SSF49723">
    <property type="entry name" value="Lipase/lipooxygenase domain (PLAT/LH2 domain)"/>
    <property type="match status" value="1"/>
</dbReference>
<dbReference type="EMBL" id="KZ308267">
    <property type="protein sequence ID" value="KAG8226107.1"/>
    <property type="molecule type" value="Genomic_DNA"/>
</dbReference>
<feature type="compositionally biased region" description="Basic and acidic residues" evidence="2">
    <location>
        <begin position="260"/>
        <end position="279"/>
    </location>
</feature>
<evidence type="ECO:0000259" key="4">
    <source>
        <dbReference type="PROSITE" id="PS50826"/>
    </source>
</evidence>
<dbReference type="Pfam" id="PF01477">
    <property type="entry name" value="PLAT"/>
    <property type="match status" value="1"/>
</dbReference>
<dbReference type="InterPro" id="IPR001024">
    <property type="entry name" value="PLAT/LH2_dom"/>
</dbReference>
<proteinExistence type="predicted"/>
<dbReference type="AlphaFoldDB" id="A0A8K0K1W3"/>
<evidence type="ECO:0000313" key="6">
    <source>
        <dbReference type="Proteomes" id="UP000792457"/>
    </source>
</evidence>
<sequence>MNLPRNGKFSTLPNCSRRSASTDRNPKGNSNASPIIQPTKTSGDDQPALPPLPISVTFDMRNVQGMSEIKTDIGYARAWVRLSLEKKLLSAHLRTLLSDQALLRALYRRCAFLRCDDEKEQVVIFPMRKGGATTTSANAWVAAAGTLGGTNPVKVPKGHLEFVFHHKNLGILTTLRIGHDNTGPSPKWMVEHVIVRNEITGHSYKFPCGRWLGRGVDDDSTERLLVGEMIAWQSPDGTGGGTMGFGGGGGRARGSGSRMGSREDLLDADKGRGDLDQKRTPQHQRRGSIGSSEMTRCSTPPPPNPPPLVMSLFPSPTQFLQYSPPSLSPSTASSNRRRTPTVPEIQQMLGDAVNSIVKYYHRQKQEKEGLTMLLCGEMGLVHCLAQVFLYGFKSTRLFGKNLYLWDYFVKVKEEFLANRRDGEKREGRRSESKTREKSTVRQYCRLIEQICNSSRTLGKDGKFQLFICLGVREHLLHRMIGPLSSSRTTLEMFEDYSFLRNPSHSTFLSHILKSLDDFEFNLESSLTRGMMDTL</sequence>
<gene>
    <name evidence="5" type="ORF">J437_LFUL006736</name>
</gene>
<comment type="caution">
    <text evidence="5">The sequence shown here is derived from an EMBL/GenBank/DDBJ whole genome shotgun (WGS) entry which is preliminary data.</text>
</comment>
<dbReference type="Proteomes" id="UP000792457">
    <property type="component" value="Unassembled WGS sequence"/>
</dbReference>
<dbReference type="InterPro" id="IPR004012">
    <property type="entry name" value="Run_dom"/>
</dbReference>
<dbReference type="GO" id="GO:0005085">
    <property type="term" value="F:guanyl-nucleotide exchange factor activity"/>
    <property type="evidence" value="ECO:0007669"/>
    <property type="project" value="InterPro"/>
</dbReference>
<reference evidence="5" key="2">
    <citation type="submission" date="2017-10" db="EMBL/GenBank/DDBJ databases">
        <title>Ladona fulva Genome sequencing and assembly.</title>
        <authorList>
            <person name="Murali S."/>
            <person name="Richards S."/>
            <person name="Bandaranaike D."/>
            <person name="Bellair M."/>
            <person name="Blankenburg K."/>
            <person name="Chao H."/>
            <person name="Dinh H."/>
            <person name="Doddapaneni H."/>
            <person name="Dugan-Rocha S."/>
            <person name="Elkadiri S."/>
            <person name="Gnanaolivu R."/>
            <person name="Hernandez B."/>
            <person name="Skinner E."/>
            <person name="Javaid M."/>
            <person name="Lee S."/>
            <person name="Li M."/>
            <person name="Ming W."/>
            <person name="Munidasa M."/>
            <person name="Muniz J."/>
            <person name="Nguyen L."/>
            <person name="Hughes D."/>
            <person name="Osuji N."/>
            <person name="Pu L.-L."/>
            <person name="Puazo M."/>
            <person name="Qu C."/>
            <person name="Quiroz J."/>
            <person name="Raj R."/>
            <person name="Weissenberger G."/>
            <person name="Xin Y."/>
            <person name="Zou X."/>
            <person name="Han Y."/>
            <person name="Worley K."/>
            <person name="Muzny D."/>
            <person name="Gibbs R."/>
        </authorList>
    </citation>
    <scope>NUCLEOTIDE SEQUENCE</scope>
    <source>
        <strain evidence="5">Sampled in the wild</strain>
    </source>
</reference>
<protein>
    <recommendedName>
        <fullName evidence="7">DENN domain-containing protein 5B</fullName>
    </recommendedName>
</protein>
<feature type="domain" description="RUN" evidence="4">
    <location>
        <begin position="371"/>
        <end position="527"/>
    </location>
</feature>
<accession>A0A8K0K1W3</accession>
<dbReference type="Pfam" id="PF02759">
    <property type="entry name" value="RUN"/>
    <property type="match status" value="2"/>
</dbReference>
<dbReference type="InterPro" id="IPR047278">
    <property type="entry name" value="DEN5A/B"/>
</dbReference>
<feature type="region of interest" description="Disordered" evidence="2">
    <location>
        <begin position="1"/>
        <end position="53"/>
    </location>
</feature>
<reference evidence="5" key="1">
    <citation type="submission" date="2013-04" db="EMBL/GenBank/DDBJ databases">
        <authorList>
            <person name="Qu J."/>
            <person name="Murali S.C."/>
            <person name="Bandaranaike D."/>
            <person name="Bellair M."/>
            <person name="Blankenburg K."/>
            <person name="Chao H."/>
            <person name="Dinh H."/>
            <person name="Doddapaneni H."/>
            <person name="Downs B."/>
            <person name="Dugan-Rocha S."/>
            <person name="Elkadiri S."/>
            <person name="Gnanaolivu R.D."/>
            <person name="Hernandez B."/>
            <person name="Javaid M."/>
            <person name="Jayaseelan J.C."/>
            <person name="Lee S."/>
            <person name="Li M."/>
            <person name="Ming W."/>
            <person name="Munidasa M."/>
            <person name="Muniz J."/>
            <person name="Nguyen L."/>
            <person name="Ongeri F."/>
            <person name="Osuji N."/>
            <person name="Pu L.-L."/>
            <person name="Puazo M."/>
            <person name="Qu C."/>
            <person name="Quiroz J."/>
            <person name="Raj R."/>
            <person name="Weissenberger G."/>
            <person name="Xin Y."/>
            <person name="Zou X."/>
            <person name="Han Y."/>
            <person name="Richards S."/>
            <person name="Worley K."/>
            <person name="Muzny D."/>
            <person name="Gibbs R."/>
        </authorList>
    </citation>
    <scope>NUCLEOTIDE SEQUENCE</scope>
    <source>
        <strain evidence="5">Sampled in the wild</strain>
    </source>
</reference>
<feature type="domain" description="PLAT" evidence="3">
    <location>
        <begin position="118"/>
        <end position="226"/>
    </location>
</feature>
<dbReference type="SUPFAM" id="SSF140741">
    <property type="entry name" value="RUN domain-like"/>
    <property type="match status" value="2"/>
</dbReference>
<evidence type="ECO:0008006" key="7">
    <source>
        <dbReference type="Google" id="ProtNLM"/>
    </source>
</evidence>
<organism evidence="5 6">
    <name type="scientific">Ladona fulva</name>
    <name type="common">Scarce chaser dragonfly</name>
    <name type="synonym">Libellula fulva</name>
    <dbReference type="NCBI Taxonomy" id="123851"/>
    <lineage>
        <taxon>Eukaryota</taxon>
        <taxon>Metazoa</taxon>
        <taxon>Ecdysozoa</taxon>
        <taxon>Arthropoda</taxon>
        <taxon>Hexapoda</taxon>
        <taxon>Insecta</taxon>
        <taxon>Pterygota</taxon>
        <taxon>Palaeoptera</taxon>
        <taxon>Odonata</taxon>
        <taxon>Epiprocta</taxon>
        <taxon>Anisoptera</taxon>
        <taxon>Libelluloidea</taxon>
        <taxon>Libellulidae</taxon>
        <taxon>Ladona</taxon>
    </lineage>
</organism>